<protein>
    <recommendedName>
        <fullName evidence="9">Cytochrome b5 heme-binding domain-containing protein</fullName>
    </recommendedName>
</protein>
<sequence length="214" mass="23226">MTRVRHRVEPRDLPRRQVNKRETAAPQWLYLVSSSGRCRSRAHGINRPNGGIATAESSSLEARPAARPVSLKVAMAGGKVYSFEEVRKHSDRKDCWLIIAGKVYDVTPFMEEHPGGDEVLLACVGKDATADFEDIGHTDSAKELMPQYCVGEVDAATIPAKLTHAVVTKDAASRSEKTTTASAGTWATLLQLALPVLLLALAFALQNYSRAKAA</sequence>
<evidence type="ECO:0000256" key="7">
    <source>
        <dbReference type="ARBA" id="ARBA00038168"/>
    </source>
</evidence>
<organism evidence="10 11">
    <name type="scientific">Sorghum bicolor</name>
    <name type="common">Sorghum</name>
    <name type="synonym">Sorghum vulgare</name>
    <dbReference type="NCBI Taxonomy" id="4558"/>
    <lineage>
        <taxon>Eukaryota</taxon>
        <taxon>Viridiplantae</taxon>
        <taxon>Streptophyta</taxon>
        <taxon>Embryophyta</taxon>
        <taxon>Tracheophyta</taxon>
        <taxon>Spermatophyta</taxon>
        <taxon>Magnoliopsida</taxon>
        <taxon>Liliopsida</taxon>
        <taxon>Poales</taxon>
        <taxon>Poaceae</taxon>
        <taxon>PACMAD clade</taxon>
        <taxon>Panicoideae</taxon>
        <taxon>Andropogonodae</taxon>
        <taxon>Andropogoneae</taxon>
        <taxon>Sorghinae</taxon>
        <taxon>Sorghum</taxon>
    </lineage>
</organism>
<dbReference type="FunFam" id="3.10.120.10:FF:000002">
    <property type="entry name" value="Cytochrome b5 type B"/>
    <property type="match status" value="1"/>
</dbReference>
<evidence type="ECO:0000256" key="5">
    <source>
        <dbReference type="ARBA" id="ARBA00023004"/>
    </source>
</evidence>
<evidence type="ECO:0000256" key="2">
    <source>
        <dbReference type="ARBA" id="ARBA00022617"/>
    </source>
</evidence>
<keyword evidence="3 8" id="KW-0812">Transmembrane</keyword>
<reference evidence="10 11" key="1">
    <citation type="journal article" date="2009" name="Nature">
        <title>The Sorghum bicolor genome and the diversification of grasses.</title>
        <authorList>
            <person name="Paterson A.H."/>
            <person name="Bowers J.E."/>
            <person name="Bruggmann R."/>
            <person name="Dubchak I."/>
            <person name="Grimwood J."/>
            <person name="Gundlach H."/>
            <person name="Haberer G."/>
            <person name="Hellsten U."/>
            <person name="Mitros T."/>
            <person name="Poliakov A."/>
            <person name="Schmutz J."/>
            <person name="Spannagl M."/>
            <person name="Tang H."/>
            <person name="Wang X."/>
            <person name="Wicker T."/>
            <person name="Bharti A.K."/>
            <person name="Chapman J."/>
            <person name="Feltus F.A."/>
            <person name="Gowik U."/>
            <person name="Grigoriev I.V."/>
            <person name="Lyons E."/>
            <person name="Maher C.A."/>
            <person name="Martis M."/>
            <person name="Narechania A."/>
            <person name="Otillar R.P."/>
            <person name="Penning B.W."/>
            <person name="Salamov A.A."/>
            <person name="Wang Y."/>
            <person name="Zhang L."/>
            <person name="Carpita N.C."/>
            <person name="Freeling M."/>
            <person name="Gingle A.R."/>
            <person name="Hash C.T."/>
            <person name="Keller B."/>
            <person name="Klein P."/>
            <person name="Kresovich S."/>
            <person name="McCann M.C."/>
            <person name="Ming R."/>
            <person name="Peterson D.G."/>
            <person name="Mehboob-ur-Rahman"/>
            <person name="Ware D."/>
            <person name="Westhoff P."/>
            <person name="Mayer K.F."/>
            <person name="Messing J."/>
            <person name="Rokhsar D.S."/>
        </authorList>
    </citation>
    <scope>NUCLEOTIDE SEQUENCE [LARGE SCALE GENOMIC DNA]</scope>
    <source>
        <strain evidence="11">cv. BTx623</strain>
    </source>
</reference>
<dbReference type="PROSITE" id="PS50255">
    <property type="entry name" value="CYTOCHROME_B5_2"/>
    <property type="match status" value="1"/>
</dbReference>
<dbReference type="InParanoid" id="A0A1Z5RQ00"/>
<dbReference type="InterPro" id="IPR050668">
    <property type="entry name" value="Cytochrome_b5"/>
</dbReference>
<dbReference type="SUPFAM" id="SSF55856">
    <property type="entry name" value="Cytochrome b5-like heme/steroid binding domain"/>
    <property type="match status" value="1"/>
</dbReference>
<evidence type="ECO:0000256" key="8">
    <source>
        <dbReference type="RuleBase" id="RU362121"/>
    </source>
</evidence>
<gene>
    <name evidence="10" type="ORF">SORBI_3004G299850</name>
</gene>
<evidence type="ECO:0000256" key="4">
    <source>
        <dbReference type="ARBA" id="ARBA00022723"/>
    </source>
</evidence>
<feature type="transmembrane region" description="Helical" evidence="8">
    <location>
        <begin position="183"/>
        <end position="205"/>
    </location>
</feature>
<dbReference type="GO" id="GO:0016020">
    <property type="term" value="C:membrane"/>
    <property type="evidence" value="ECO:0000318"/>
    <property type="project" value="GO_Central"/>
</dbReference>
<dbReference type="PRINTS" id="PR00363">
    <property type="entry name" value="CYTOCHROMEB5"/>
</dbReference>
<dbReference type="GO" id="GO:0020037">
    <property type="term" value="F:heme binding"/>
    <property type="evidence" value="ECO:0000318"/>
    <property type="project" value="GO_Central"/>
</dbReference>
<keyword evidence="8" id="KW-1133">Transmembrane helix</keyword>
<evidence type="ECO:0000259" key="9">
    <source>
        <dbReference type="PROSITE" id="PS50255"/>
    </source>
</evidence>
<evidence type="ECO:0000256" key="1">
    <source>
        <dbReference type="ARBA" id="ARBA00004370"/>
    </source>
</evidence>
<dbReference type="InterPro" id="IPR018506">
    <property type="entry name" value="Cyt_B5_heme-BS"/>
</dbReference>
<accession>A0A1Z5RQ00</accession>
<comment type="similarity">
    <text evidence="7 8">Belongs to the cytochrome b5 family.</text>
</comment>
<dbReference type="SMART" id="SM01117">
    <property type="entry name" value="Cyt-b5"/>
    <property type="match status" value="1"/>
</dbReference>
<dbReference type="PANTHER" id="PTHR19359">
    <property type="entry name" value="CYTOCHROME B5"/>
    <property type="match status" value="1"/>
</dbReference>
<dbReference type="PANTHER" id="PTHR19359:SF30">
    <property type="entry name" value="OS02G0649800 PROTEIN"/>
    <property type="match status" value="1"/>
</dbReference>
<keyword evidence="4 8" id="KW-0479">Metal-binding</keyword>
<evidence type="ECO:0000256" key="3">
    <source>
        <dbReference type="ARBA" id="ARBA00022692"/>
    </source>
</evidence>
<dbReference type="Pfam" id="PF00173">
    <property type="entry name" value="Cyt-b5"/>
    <property type="match status" value="1"/>
</dbReference>
<dbReference type="AlphaFoldDB" id="A0A1Z5RQ00"/>
<keyword evidence="11" id="KW-1185">Reference proteome</keyword>
<dbReference type="GO" id="GO:0046872">
    <property type="term" value="F:metal ion binding"/>
    <property type="evidence" value="ECO:0007669"/>
    <property type="project" value="UniProtKB-UniRule"/>
</dbReference>
<keyword evidence="2 8" id="KW-0349">Heme</keyword>
<dbReference type="OMA" id="WEKESTP"/>
<evidence type="ECO:0000313" key="10">
    <source>
        <dbReference type="EMBL" id="OQU85747.1"/>
    </source>
</evidence>
<dbReference type="Proteomes" id="UP000000768">
    <property type="component" value="Chromosome 4"/>
</dbReference>
<evidence type="ECO:0000256" key="6">
    <source>
        <dbReference type="ARBA" id="ARBA00023136"/>
    </source>
</evidence>
<keyword evidence="5 8" id="KW-0408">Iron</keyword>
<dbReference type="Gramene" id="OQU85747">
    <property type="protein sequence ID" value="OQU85747"/>
    <property type="gene ID" value="SORBI_3004G299850"/>
</dbReference>
<dbReference type="STRING" id="4558.A0A1Z5RQ00"/>
<comment type="subcellular location">
    <subcellularLocation>
        <location evidence="1">Membrane</location>
    </subcellularLocation>
</comment>
<evidence type="ECO:0000313" key="11">
    <source>
        <dbReference type="Proteomes" id="UP000000768"/>
    </source>
</evidence>
<dbReference type="eggNOG" id="KOG0537">
    <property type="taxonomic scope" value="Eukaryota"/>
</dbReference>
<dbReference type="InterPro" id="IPR001199">
    <property type="entry name" value="Cyt_B5-like_heme/steroid-bd"/>
</dbReference>
<dbReference type="FunCoup" id="A0A1Z5RQ00">
    <property type="interactions" value="2046"/>
</dbReference>
<dbReference type="PROSITE" id="PS00191">
    <property type="entry name" value="CYTOCHROME_B5_1"/>
    <property type="match status" value="1"/>
</dbReference>
<name>A0A1Z5RQ00_SORBI</name>
<dbReference type="InterPro" id="IPR036400">
    <property type="entry name" value="Cyt_B5-like_heme/steroid_sf"/>
</dbReference>
<reference evidence="11" key="2">
    <citation type="journal article" date="2018" name="Plant J.">
        <title>The Sorghum bicolor reference genome: improved assembly, gene annotations, a transcriptome atlas, and signatures of genome organization.</title>
        <authorList>
            <person name="McCormick R.F."/>
            <person name="Truong S.K."/>
            <person name="Sreedasyam A."/>
            <person name="Jenkins J."/>
            <person name="Shu S."/>
            <person name="Sims D."/>
            <person name="Kennedy M."/>
            <person name="Amirebrahimi M."/>
            <person name="Weers B.D."/>
            <person name="McKinley B."/>
            <person name="Mattison A."/>
            <person name="Morishige D.T."/>
            <person name="Grimwood J."/>
            <person name="Schmutz J."/>
            <person name="Mullet J.E."/>
        </authorList>
    </citation>
    <scope>NUCLEOTIDE SEQUENCE [LARGE SCALE GENOMIC DNA]</scope>
    <source>
        <strain evidence="11">cv. BTx623</strain>
    </source>
</reference>
<proteinExistence type="inferred from homology"/>
<dbReference type="EMBL" id="CM000763">
    <property type="protein sequence ID" value="OQU85747.1"/>
    <property type="molecule type" value="Genomic_DNA"/>
</dbReference>
<keyword evidence="6 8" id="KW-0472">Membrane</keyword>
<dbReference type="Gene3D" id="3.10.120.10">
    <property type="entry name" value="Cytochrome b5-like heme/steroid binding domain"/>
    <property type="match status" value="1"/>
</dbReference>
<feature type="domain" description="Cytochrome b5 heme-binding" evidence="9">
    <location>
        <begin position="78"/>
        <end position="154"/>
    </location>
</feature>